<sequence length="55" mass="6246">MAKWGIMSHLHDKCDIYSRCEQLTQMQAMHRANGRTTLGSLYATLTKLFNAPASF</sequence>
<keyword evidence="2" id="KW-1185">Reference proteome</keyword>
<dbReference type="AlphaFoldDB" id="A0A5C5YPA1"/>
<comment type="caution">
    <text evidence="1">The sequence shown here is derived from an EMBL/GenBank/DDBJ whole genome shotgun (WGS) entry which is preliminary data.</text>
</comment>
<name>A0A5C5YPA1_9BACT</name>
<protein>
    <submittedName>
        <fullName evidence="1">Uncharacterized protein</fullName>
    </submittedName>
</protein>
<reference evidence="1 2" key="1">
    <citation type="submission" date="2019-02" db="EMBL/GenBank/DDBJ databases">
        <title>Deep-cultivation of Planctomycetes and their phenomic and genomic characterization uncovers novel biology.</title>
        <authorList>
            <person name="Wiegand S."/>
            <person name="Jogler M."/>
            <person name="Boedeker C."/>
            <person name="Pinto D."/>
            <person name="Vollmers J."/>
            <person name="Rivas-Marin E."/>
            <person name="Kohn T."/>
            <person name="Peeters S.H."/>
            <person name="Heuer A."/>
            <person name="Rast P."/>
            <person name="Oberbeckmann S."/>
            <person name="Bunk B."/>
            <person name="Jeske O."/>
            <person name="Meyerdierks A."/>
            <person name="Storesund J.E."/>
            <person name="Kallscheuer N."/>
            <person name="Luecker S."/>
            <person name="Lage O.M."/>
            <person name="Pohl T."/>
            <person name="Merkel B.J."/>
            <person name="Hornburger P."/>
            <person name="Mueller R.-W."/>
            <person name="Bruemmer F."/>
            <person name="Labrenz M."/>
            <person name="Spormann A.M."/>
            <person name="Op Den Camp H."/>
            <person name="Overmann J."/>
            <person name="Amann R."/>
            <person name="Jetten M.S.M."/>
            <person name="Mascher T."/>
            <person name="Medema M.H."/>
            <person name="Devos D.P."/>
            <person name="Kaster A.-K."/>
            <person name="Ovreas L."/>
            <person name="Rohde M."/>
            <person name="Galperin M.Y."/>
            <person name="Jogler C."/>
        </authorList>
    </citation>
    <scope>NUCLEOTIDE SEQUENCE [LARGE SCALE GENOMIC DNA]</scope>
    <source>
        <strain evidence="1 2">CA13</strain>
    </source>
</reference>
<organism evidence="1 2">
    <name type="scientific">Novipirellula herctigrandis</name>
    <dbReference type="NCBI Taxonomy" id="2527986"/>
    <lineage>
        <taxon>Bacteria</taxon>
        <taxon>Pseudomonadati</taxon>
        <taxon>Planctomycetota</taxon>
        <taxon>Planctomycetia</taxon>
        <taxon>Pirellulales</taxon>
        <taxon>Pirellulaceae</taxon>
        <taxon>Novipirellula</taxon>
    </lineage>
</organism>
<evidence type="ECO:0000313" key="2">
    <source>
        <dbReference type="Proteomes" id="UP000315010"/>
    </source>
</evidence>
<evidence type="ECO:0000313" key="1">
    <source>
        <dbReference type="EMBL" id="TWT76734.1"/>
    </source>
</evidence>
<gene>
    <name evidence="1" type="ORF">CA13_72320</name>
</gene>
<dbReference type="Proteomes" id="UP000315010">
    <property type="component" value="Unassembled WGS sequence"/>
</dbReference>
<dbReference type="EMBL" id="SJPJ01000002">
    <property type="protein sequence ID" value="TWT76734.1"/>
    <property type="molecule type" value="Genomic_DNA"/>
</dbReference>
<accession>A0A5C5YPA1</accession>
<proteinExistence type="predicted"/>